<evidence type="ECO:0000313" key="3">
    <source>
        <dbReference type="Proteomes" id="UP000315783"/>
    </source>
</evidence>
<sequence>MTEDNSIAQLGSISLRTDAEFCIIKYIDVPARPRFFELCNLRKTLLGTHFKLIYPTDAHFIVPNSSLCSIYTLIVFGVIFMIRTGLHYVGALLELLFGRVRLHFPQAVTRSSLANSSVIQELVTINAEKSIRRSKSHIMRIMVTTAAS</sequence>
<dbReference type="EMBL" id="SPUK01000019">
    <property type="protein sequence ID" value="TQV91466.1"/>
    <property type="molecule type" value="Genomic_DNA"/>
</dbReference>
<keyword evidence="1" id="KW-0472">Membrane</keyword>
<protein>
    <submittedName>
        <fullName evidence="2">Uncharacterized protein</fullName>
    </submittedName>
</protein>
<keyword evidence="1" id="KW-0812">Transmembrane</keyword>
<proteinExistence type="predicted"/>
<evidence type="ECO:0000313" key="2">
    <source>
        <dbReference type="EMBL" id="TQV91466.1"/>
    </source>
</evidence>
<evidence type="ECO:0000256" key="1">
    <source>
        <dbReference type="SAM" id="Phobius"/>
    </source>
</evidence>
<accession>A0A545UPT0</accession>
<comment type="caution">
    <text evidence="2">The sequence shown here is derived from an EMBL/GenBank/DDBJ whole genome shotgun (WGS) entry which is preliminary data.</text>
</comment>
<gene>
    <name evidence="2" type="ORF">IF1G_09965</name>
</gene>
<feature type="transmembrane region" description="Helical" evidence="1">
    <location>
        <begin position="70"/>
        <end position="97"/>
    </location>
</feature>
<keyword evidence="3" id="KW-1185">Reference proteome</keyword>
<reference evidence="2 3" key="1">
    <citation type="journal article" date="2019" name="Appl. Microbiol. Biotechnol.">
        <title>Genome sequence of Isaria javanica and comparative genome analysis insights into family S53 peptidase evolution in fungal entomopathogens.</title>
        <authorList>
            <person name="Lin R."/>
            <person name="Zhang X."/>
            <person name="Xin B."/>
            <person name="Zou M."/>
            <person name="Gao Y."/>
            <person name="Qin F."/>
            <person name="Hu Q."/>
            <person name="Xie B."/>
            <person name="Cheng X."/>
        </authorList>
    </citation>
    <scope>NUCLEOTIDE SEQUENCE [LARGE SCALE GENOMIC DNA]</scope>
    <source>
        <strain evidence="2 3">IJ1G</strain>
    </source>
</reference>
<organism evidence="2 3">
    <name type="scientific">Cordyceps javanica</name>
    <dbReference type="NCBI Taxonomy" id="43265"/>
    <lineage>
        <taxon>Eukaryota</taxon>
        <taxon>Fungi</taxon>
        <taxon>Dikarya</taxon>
        <taxon>Ascomycota</taxon>
        <taxon>Pezizomycotina</taxon>
        <taxon>Sordariomycetes</taxon>
        <taxon>Hypocreomycetidae</taxon>
        <taxon>Hypocreales</taxon>
        <taxon>Cordycipitaceae</taxon>
        <taxon>Cordyceps</taxon>
    </lineage>
</organism>
<dbReference type="Proteomes" id="UP000315783">
    <property type="component" value="Unassembled WGS sequence"/>
</dbReference>
<keyword evidence="1" id="KW-1133">Transmembrane helix</keyword>
<dbReference type="AlphaFoldDB" id="A0A545UPT0"/>
<name>A0A545UPT0_9HYPO</name>